<dbReference type="SUPFAM" id="SSF55781">
    <property type="entry name" value="GAF domain-like"/>
    <property type="match status" value="2"/>
</dbReference>
<feature type="domain" description="PAS" evidence="3">
    <location>
        <begin position="217"/>
        <end position="274"/>
    </location>
</feature>
<dbReference type="Pfam" id="PF13185">
    <property type="entry name" value="GAF_2"/>
    <property type="match status" value="1"/>
</dbReference>
<dbReference type="SMART" id="SM00065">
    <property type="entry name" value="GAF"/>
    <property type="match status" value="2"/>
</dbReference>
<dbReference type="SMART" id="SM00091">
    <property type="entry name" value="PAS"/>
    <property type="match status" value="2"/>
</dbReference>
<name>A0ABN1YDA3_9ACTN</name>
<dbReference type="SMART" id="SM00331">
    <property type="entry name" value="PP2C_SIG"/>
    <property type="match status" value="1"/>
</dbReference>
<proteinExistence type="predicted"/>
<dbReference type="SUPFAM" id="SSF55785">
    <property type="entry name" value="PYP-like sensor domain (PAS domain)"/>
    <property type="match status" value="2"/>
</dbReference>
<dbReference type="PANTHER" id="PTHR43156">
    <property type="entry name" value="STAGE II SPORULATION PROTEIN E-RELATED"/>
    <property type="match status" value="1"/>
</dbReference>
<evidence type="ECO:0000256" key="1">
    <source>
        <dbReference type="ARBA" id="ARBA00022801"/>
    </source>
</evidence>
<feature type="compositionally biased region" description="Basic and acidic residues" evidence="2">
    <location>
        <begin position="31"/>
        <end position="42"/>
    </location>
</feature>
<dbReference type="InterPro" id="IPR000014">
    <property type="entry name" value="PAS"/>
</dbReference>
<protein>
    <submittedName>
        <fullName evidence="4">SpoIIE family protein phosphatase</fullName>
    </submittedName>
</protein>
<accession>A0ABN1YDA3</accession>
<comment type="caution">
    <text evidence="4">The sequence shown here is derived from an EMBL/GenBank/DDBJ whole genome shotgun (WGS) entry which is preliminary data.</text>
</comment>
<gene>
    <name evidence="4" type="ORF">GCM10009639_52400</name>
</gene>
<keyword evidence="5" id="KW-1185">Reference proteome</keyword>
<sequence>MREGVPADPPGPRPSGDGARAVRPGPRRLHGHAEPSPEEQALRDRDALLTSAVRRVLGGAEAHGVTLYLRSRDRRSLVLCAVAGVPLAVLGPFRRIAAAGPLPVAVSHRGGRTVVLADTEDTMRRFPQFALGLPYDFASAWVPVRAGGESYGVLGVLGPASVGGVPEGARRHLRGVADRLAAGLAALAAAGHLVEPNGDTTVVELTPPSAPTTRVGLFDWDVLAGVVTADEQFCEIFGLAPGDFDGRATTVADRIAPGDLPEFRSAVRGALDGERVLAARLRVLDRDGHPYPVELWARVPHDRSGPWGRLVGAVLDTRTGTAAAAAVERLRDGVFSLDPDGRITYANHSVELLLQTRREDLVGHHPWQVLSWLSDPVYENRYRAALLSQQPTAFLALRPPDCWLAFSLYPDAHGVTGRVVAAEPPPDAAAPPAEPARPGAWTGLGAMYHLLQLASALSEAVTAREVFRAVADEILPALGGQELAIYAVRDKRLQLVSQSGYPDGFLDRFEGIPVGAKVPGAETISSAAPIFFESVDELAAAYPELTLDDMGAWAFLPLIASGHPVGSCILGFDRPRVFTLEERALLTALAGFIAQALERARLYDAEFTLARGLQQALLPHRLPHVEGVRIAARYLPGTQGMEIGGDWYDAIVTGRDLCLVIGDVEGHSVGAAATMGQLRSAVRAFTTGGHPPDEVLARTNQLLLDLDPGLLASCCLVRLTPGEGTALVARAGHVPPVLRHPDGRTEVLDVPGGPLLGVHEAAAYPVNPLTLEPGSLLALYTDGLVEDSSEAIDEGVERLCAALTWPGAGRPAVAEGPEELADRVLHELGSTHRVDDIALLLTAYR</sequence>
<feature type="domain" description="PAS" evidence="3">
    <location>
        <begin position="319"/>
        <end position="363"/>
    </location>
</feature>
<dbReference type="SUPFAM" id="SSF81606">
    <property type="entry name" value="PP2C-like"/>
    <property type="match status" value="1"/>
</dbReference>
<dbReference type="Gene3D" id="3.30.450.40">
    <property type="match status" value="2"/>
</dbReference>
<dbReference type="Pfam" id="PF07228">
    <property type="entry name" value="SpoIIE"/>
    <property type="match status" value="1"/>
</dbReference>
<dbReference type="CDD" id="cd00130">
    <property type="entry name" value="PAS"/>
    <property type="match status" value="2"/>
</dbReference>
<dbReference type="InterPro" id="IPR013655">
    <property type="entry name" value="PAS_fold_3"/>
</dbReference>
<evidence type="ECO:0000313" key="4">
    <source>
        <dbReference type="EMBL" id="GAA1405452.1"/>
    </source>
</evidence>
<dbReference type="PANTHER" id="PTHR43156:SF2">
    <property type="entry name" value="STAGE II SPORULATION PROTEIN E"/>
    <property type="match status" value="1"/>
</dbReference>
<dbReference type="Gene3D" id="3.30.450.20">
    <property type="entry name" value="PAS domain"/>
    <property type="match status" value="2"/>
</dbReference>
<dbReference type="InterPro" id="IPR001932">
    <property type="entry name" value="PPM-type_phosphatase-like_dom"/>
</dbReference>
<dbReference type="InterPro" id="IPR035965">
    <property type="entry name" value="PAS-like_dom_sf"/>
</dbReference>
<dbReference type="InterPro" id="IPR029016">
    <property type="entry name" value="GAF-like_dom_sf"/>
</dbReference>
<reference evidence="4 5" key="1">
    <citation type="journal article" date="2019" name="Int. J. Syst. Evol. Microbiol.">
        <title>The Global Catalogue of Microorganisms (GCM) 10K type strain sequencing project: providing services to taxonomists for standard genome sequencing and annotation.</title>
        <authorList>
            <consortium name="The Broad Institute Genomics Platform"/>
            <consortium name="The Broad Institute Genome Sequencing Center for Infectious Disease"/>
            <person name="Wu L."/>
            <person name="Ma J."/>
        </authorList>
    </citation>
    <scope>NUCLEOTIDE SEQUENCE [LARGE SCALE GENOMIC DNA]</scope>
    <source>
        <strain evidence="4 5">JCM 12393</strain>
    </source>
</reference>
<dbReference type="EMBL" id="BAAAKJ010000294">
    <property type="protein sequence ID" value="GAA1405452.1"/>
    <property type="molecule type" value="Genomic_DNA"/>
</dbReference>
<dbReference type="Gene3D" id="3.60.40.10">
    <property type="entry name" value="PPM-type phosphatase domain"/>
    <property type="match status" value="1"/>
</dbReference>
<dbReference type="InterPro" id="IPR036457">
    <property type="entry name" value="PPM-type-like_dom_sf"/>
</dbReference>
<dbReference type="Pfam" id="PF08447">
    <property type="entry name" value="PAS_3"/>
    <property type="match status" value="1"/>
</dbReference>
<dbReference type="Pfam" id="PF08448">
    <property type="entry name" value="PAS_4"/>
    <property type="match status" value="1"/>
</dbReference>
<organism evidence="4 5">
    <name type="scientific">Kitasatospora putterlickiae</name>
    <dbReference type="NCBI Taxonomy" id="221725"/>
    <lineage>
        <taxon>Bacteria</taxon>
        <taxon>Bacillati</taxon>
        <taxon>Actinomycetota</taxon>
        <taxon>Actinomycetes</taxon>
        <taxon>Kitasatosporales</taxon>
        <taxon>Streptomycetaceae</taxon>
        <taxon>Kitasatospora</taxon>
    </lineage>
</organism>
<evidence type="ECO:0000313" key="5">
    <source>
        <dbReference type="Proteomes" id="UP001499863"/>
    </source>
</evidence>
<dbReference type="Proteomes" id="UP001499863">
    <property type="component" value="Unassembled WGS sequence"/>
</dbReference>
<dbReference type="InterPro" id="IPR052016">
    <property type="entry name" value="Bact_Sigma-Reg"/>
</dbReference>
<evidence type="ECO:0000256" key="2">
    <source>
        <dbReference type="SAM" id="MobiDB-lite"/>
    </source>
</evidence>
<keyword evidence="1" id="KW-0378">Hydrolase</keyword>
<dbReference type="PROSITE" id="PS50112">
    <property type="entry name" value="PAS"/>
    <property type="match status" value="2"/>
</dbReference>
<feature type="region of interest" description="Disordered" evidence="2">
    <location>
        <begin position="1"/>
        <end position="42"/>
    </location>
</feature>
<evidence type="ECO:0000259" key="3">
    <source>
        <dbReference type="PROSITE" id="PS50112"/>
    </source>
</evidence>
<dbReference type="InterPro" id="IPR003018">
    <property type="entry name" value="GAF"/>
</dbReference>
<dbReference type="InterPro" id="IPR013656">
    <property type="entry name" value="PAS_4"/>
</dbReference>